<reference evidence="2" key="1">
    <citation type="submission" date="2018-04" db="EMBL/GenBank/DDBJ databases">
        <authorList>
            <person name="Cornet L."/>
        </authorList>
    </citation>
    <scope>NUCLEOTIDE SEQUENCE [LARGE SCALE GENOMIC DNA]</scope>
</reference>
<organism evidence="1 2">
    <name type="scientific">Shackletoniella antarctica</name>
    <dbReference type="NCBI Taxonomy" id="268115"/>
    <lineage>
        <taxon>Bacteria</taxon>
        <taxon>Bacillati</taxon>
        <taxon>Cyanobacteriota</taxon>
        <taxon>Cyanophyceae</taxon>
        <taxon>Oculatellales</taxon>
        <taxon>Oculatellaceae</taxon>
        <taxon>Shackletoniella</taxon>
    </lineage>
</organism>
<dbReference type="Proteomes" id="UP000249081">
    <property type="component" value="Unassembled WGS sequence"/>
</dbReference>
<evidence type="ECO:0000313" key="1">
    <source>
        <dbReference type="EMBL" id="PZO33819.1"/>
    </source>
</evidence>
<gene>
    <name evidence="1" type="ORF">DCF17_21510</name>
</gene>
<proteinExistence type="predicted"/>
<accession>A0A2W4VVT8</accession>
<dbReference type="AlphaFoldDB" id="A0A2W4VVT8"/>
<reference evidence="1 2" key="2">
    <citation type="submission" date="2018-06" db="EMBL/GenBank/DDBJ databases">
        <title>Metagenomic assembly of (sub)arctic Cyanobacteria and their associated microbiome from non-axenic cultures.</title>
        <authorList>
            <person name="Baurain D."/>
        </authorList>
    </citation>
    <scope>NUCLEOTIDE SEQUENCE [LARGE SCALE GENOMIC DNA]</scope>
    <source>
        <strain evidence="1">ULC041bin1</strain>
    </source>
</reference>
<protein>
    <submittedName>
        <fullName evidence="1">Uncharacterized protein</fullName>
    </submittedName>
</protein>
<comment type="caution">
    <text evidence="1">The sequence shown here is derived from an EMBL/GenBank/DDBJ whole genome shotgun (WGS) entry which is preliminary data.</text>
</comment>
<name>A0A2W4VVT8_9CYAN</name>
<evidence type="ECO:0000313" key="2">
    <source>
        <dbReference type="Proteomes" id="UP000249081"/>
    </source>
</evidence>
<sequence>MKGSSSKGSSSRGRDRQSRTAALGLRLSLAALVGFGSVALPALVAPPVAQAYTSRVNLYVVREQGESFETLVLRSEIIARAAVQRSFDADVLMTDVIVTVIGDNQGISVPILTVPVSRSQWRLIPDITQWAQYFEASRYLVMDDAPGAGDN</sequence>
<dbReference type="EMBL" id="QBMN01000237">
    <property type="protein sequence ID" value="PZO33819.1"/>
    <property type="molecule type" value="Genomic_DNA"/>
</dbReference>